<dbReference type="SUPFAM" id="SSF75005">
    <property type="entry name" value="Arabinanase/levansucrase/invertase"/>
    <property type="match status" value="1"/>
</dbReference>
<dbReference type="RefSeq" id="WP_077026151.1">
    <property type="nucleotide sequence ID" value="NZ_CP017641.1"/>
</dbReference>
<dbReference type="InterPro" id="IPR006311">
    <property type="entry name" value="TAT_signal"/>
</dbReference>
<protein>
    <submittedName>
        <fullName evidence="1">Uncharacterized protein</fullName>
    </submittedName>
</protein>
<dbReference type="PROSITE" id="PS51318">
    <property type="entry name" value="TAT"/>
    <property type="match status" value="1"/>
</dbReference>
<dbReference type="Gene3D" id="2.115.10.20">
    <property type="entry name" value="Glycosyl hydrolase domain, family 43"/>
    <property type="match status" value="2"/>
</dbReference>
<dbReference type="InterPro" id="IPR023296">
    <property type="entry name" value="Glyco_hydro_beta-prop_sf"/>
</dbReference>
<accession>A0A1P8WLH8</accession>
<keyword evidence="2" id="KW-1185">Reference proteome</keyword>
<organism evidence="1 2">
    <name type="scientific">Fuerstiella marisgermanici</name>
    <dbReference type="NCBI Taxonomy" id="1891926"/>
    <lineage>
        <taxon>Bacteria</taxon>
        <taxon>Pseudomonadati</taxon>
        <taxon>Planctomycetota</taxon>
        <taxon>Planctomycetia</taxon>
        <taxon>Planctomycetales</taxon>
        <taxon>Planctomycetaceae</taxon>
        <taxon>Fuerstiella</taxon>
    </lineage>
</organism>
<proteinExistence type="predicted"/>
<evidence type="ECO:0000313" key="1">
    <source>
        <dbReference type="EMBL" id="APZ94917.1"/>
    </source>
</evidence>
<sequence length="527" mass="58139">MPTRRNFLQSAAAVTVAGLASSKHVASADESKSEGPISIGGRRELFVDDALIETLSGGATQQLQHPVPREVALVHDEPWEGTGCGYHSVFQDGDLYRMYYKAWHLDFSTGKLNTGTHPLFCCYAESDDGVSWRKPMLGLHEFKGSKQNNITITSGKLGPLNVDAGHPAIFKDDNPNAPADAKYKAILRSSNPNGLLPFKSADGVNWSPMTDAPILRGLGAFDSQNLAFWDPNIGKYRAYWRIFTAGVTNEKNWKPAGIRAIRTATSDDLITWSPHTDITYEDSPPEELYTNQIKPYHRAPHLLLGFPARYVDRGWSESMKALPALQQREMRSKSSPRYGTAVTDALFMASRDGKMFKRWNEAFLRPGIERAEAWHYGHQYIGWHLVETPGDLPGAPPELSLYATESYWHGKGSAVRRHTLRLDGFVSVNAPAGQGGELLTKPLTFTGDELHLNFATSAAGSVKVELQSADGSAVDGFALDDCEELFGDTVDRVVRWKNGTNVSSLAGQPVRLRVQLKDADLYSLQFA</sequence>
<evidence type="ECO:0000313" key="2">
    <source>
        <dbReference type="Proteomes" id="UP000187735"/>
    </source>
</evidence>
<dbReference type="AlphaFoldDB" id="A0A1P8WLH8"/>
<dbReference type="Proteomes" id="UP000187735">
    <property type="component" value="Chromosome"/>
</dbReference>
<dbReference type="EMBL" id="CP017641">
    <property type="protein sequence ID" value="APZ94917.1"/>
    <property type="molecule type" value="Genomic_DNA"/>
</dbReference>
<dbReference type="KEGG" id="fmr:Fuma_04568"/>
<reference evidence="1 2" key="1">
    <citation type="journal article" date="2016" name="Front. Microbiol.">
        <title>Fuerstia marisgermanicae gen. nov., sp. nov., an Unusual Member of the Phylum Planctomycetes from the German Wadden Sea.</title>
        <authorList>
            <person name="Kohn T."/>
            <person name="Heuer A."/>
            <person name="Jogler M."/>
            <person name="Vollmers J."/>
            <person name="Boedeker C."/>
            <person name="Bunk B."/>
            <person name="Rast P."/>
            <person name="Borchert D."/>
            <person name="Glockner I."/>
            <person name="Freese H.M."/>
            <person name="Klenk H.P."/>
            <person name="Overmann J."/>
            <person name="Kaster A.K."/>
            <person name="Rohde M."/>
            <person name="Wiegand S."/>
            <person name="Jogler C."/>
        </authorList>
    </citation>
    <scope>NUCLEOTIDE SEQUENCE [LARGE SCALE GENOMIC DNA]</scope>
    <source>
        <strain evidence="1 2">NH11</strain>
    </source>
</reference>
<name>A0A1P8WLH8_9PLAN</name>
<gene>
    <name evidence="1" type="ORF">Fuma_04568</name>
</gene>